<dbReference type="InterPro" id="IPR007577">
    <property type="entry name" value="GlycoTrfase_DXD_sugar-bd_CS"/>
</dbReference>
<dbReference type="Pfam" id="PF04488">
    <property type="entry name" value="Gly_transf_sug"/>
    <property type="match status" value="1"/>
</dbReference>
<dbReference type="GO" id="GO:0016020">
    <property type="term" value="C:membrane"/>
    <property type="evidence" value="ECO:0007669"/>
    <property type="project" value="GOC"/>
</dbReference>
<evidence type="ECO:0000256" key="1">
    <source>
        <dbReference type="ARBA" id="ARBA00022679"/>
    </source>
</evidence>
<comment type="caution">
    <text evidence="2">The sequence shown here is derived from an EMBL/GenBank/DDBJ whole genome shotgun (WGS) entry which is preliminary data.</text>
</comment>
<sequence length="321" mass="37625">MAISNSSLFPIQMFSYLIKRVYHSTIEKKSLGKTSKYGSVPAYFNGGMLKNILQISLIFFHMAALHGITTFEEAMGDGYNPKEHRTSKRFQSLYELCNYEVVTPSEKPLIPKIIHQIWLGSPVPERFKAMMRSWQEKHPDWEYILWTEETLKSYKFQNKRAFDTAWNYGAKSDILRYELVEHFGGIYVDVDFECIRPLDPLVYAHSFFTSIGDYDYVNNAIFGAAPHHPILQKIVKIVSVIPDHELTGSPWDNTGPKFFTNQVCRYLKRRNDGIIYPIKFFHPMPNYLRHQYWRGELSSSFLRSLFIKETFAIHYWAGSWL</sequence>
<evidence type="ECO:0008006" key="4">
    <source>
        <dbReference type="Google" id="ProtNLM"/>
    </source>
</evidence>
<dbReference type="InterPro" id="IPR029044">
    <property type="entry name" value="Nucleotide-diphossugar_trans"/>
</dbReference>
<proteinExistence type="predicted"/>
<accession>A0A2A4YCA4</accession>
<organism evidence="2 3">
    <name type="scientific">Aerophobetes bacterium</name>
    <dbReference type="NCBI Taxonomy" id="2030807"/>
    <lineage>
        <taxon>Bacteria</taxon>
        <taxon>Candidatus Aerophobota</taxon>
    </lineage>
</organism>
<dbReference type="InterPro" id="IPR051706">
    <property type="entry name" value="Glycosyltransferase_domain"/>
</dbReference>
<keyword evidence="1" id="KW-0808">Transferase</keyword>
<name>A0A2A4YCA4_UNCAE</name>
<reference evidence="3" key="1">
    <citation type="submission" date="2017-08" db="EMBL/GenBank/DDBJ databases">
        <title>A dynamic microbial community with high functional redundancy inhabits the cold, oxic subseafloor aquifer.</title>
        <authorList>
            <person name="Tully B.J."/>
            <person name="Wheat C.G."/>
            <person name="Glazer B.T."/>
            <person name="Huber J.A."/>
        </authorList>
    </citation>
    <scope>NUCLEOTIDE SEQUENCE [LARGE SCALE GENOMIC DNA]</scope>
</reference>
<dbReference type="Proteomes" id="UP000217838">
    <property type="component" value="Unassembled WGS sequence"/>
</dbReference>
<gene>
    <name evidence="2" type="ORF">COB11_07315</name>
</gene>
<dbReference type="SUPFAM" id="SSF53448">
    <property type="entry name" value="Nucleotide-diphospho-sugar transferases"/>
    <property type="match status" value="1"/>
</dbReference>
<protein>
    <recommendedName>
        <fullName evidence="4">Mannosyltransferase</fullName>
    </recommendedName>
</protein>
<evidence type="ECO:0000313" key="2">
    <source>
        <dbReference type="EMBL" id="PCI92466.1"/>
    </source>
</evidence>
<evidence type="ECO:0000313" key="3">
    <source>
        <dbReference type="Proteomes" id="UP000217838"/>
    </source>
</evidence>
<dbReference type="Gene3D" id="3.90.550.20">
    <property type="match status" value="1"/>
</dbReference>
<dbReference type="PANTHER" id="PTHR32385:SF15">
    <property type="entry name" value="INOSITOL PHOSPHOCERAMIDE MANNOSYLTRANSFERASE 1"/>
    <property type="match status" value="1"/>
</dbReference>
<dbReference type="AlphaFoldDB" id="A0A2A4YCA4"/>
<dbReference type="GO" id="GO:0051999">
    <property type="term" value="P:mannosyl-inositol phosphorylceramide biosynthetic process"/>
    <property type="evidence" value="ECO:0007669"/>
    <property type="project" value="TreeGrafter"/>
</dbReference>
<dbReference type="EMBL" id="NVUU01000102">
    <property type="protein sequence ID" value="PCI92466.1"/>
    <property type="molecule type" value="Genomic_DNA"/>
</dbReference>
<dbReference type="GO" id="GO:0000030">
    <property type="term" value="F:mannosyltransferase activity"/>
    <property type="evidence" value="ECO:0007669"/>
    <property type="project" value="TreeGrafter"/>
</dbReference>
<dbReference type="PANTHER" id="PTHR32385">
    <property type="entry name" value="MANNOSYL PHOSPHORYLINOSITOL CERAMIDE SYNTHASE"/>
    <property type="match status" value="1"/>
</dbReference>